<dbReference type="Gene3D" id="1.10.10.10">
    <property type="entry name" value="Winged helix-like DNA-binding domain superfamily/Winged helix DNA-binding domain"/>
    <property type="match status" value="1"/>
</dbReference>
<dbReference type="EMBL" id="JACBGI020000011">
    <property type="protein sequence ID" value="MBF6058113.1"/>
    <property type="molecule type" value="Genomic_DNA"/>
</dbReference>
<dbReference type="PANTHER" id="PTHR30537">
    <property type="entry name" value="HTH-TYPE TRANSCRIPTIONAL REGULATOR"/>
    <property type="match status" value="1"/>
</dbReference>
<dbReference type="InterPro" id="IPR058163">
    <property type="entry name" value="LysR-type_TF_proteobact-type"/>
</dbReference>
<evidence type="ECO:0000313" key="7">
    <source>
        <dbReference type="Proteomes" id="UP001193680"/>
    </source>
</evidence>
<evidence type="ECO:0000256" key="3">
    <source>
        <dbReference type="ARBA" id="ARBA00023125"/>
    </source>
</evidence>
<dbReference type="Pfam" id="PF03466">
    <property type="entry name" value="LysR_substrate"/>
    <property type="match status" value="1"/>
</dbReference>
<dbReference type="CDD" id="cd08422">
    <property type="entry name" value="PBP2_CrgA_like"/>
    <property type="match status" value="1"/>
</dbReference>
<dbReference type="Pfam" id="PF00126">
    <property type="entry name" value="HTH_1"/>
    <property type="match status" value="1"/>
</dbReference>
<keyword evidence="3" id="KW-0238">DNA-binding</keyword>
<dbReference type="RefSeq" id="WP_185978257.1">
    <property type="nucleotide sequence ID" value="NZ_JACBGI020000011.1"/>
</dbReference>
<protein>
    <submittedName>
        <fullName evidence="6">LysR family transcriptional regulator</fullName>
    </submittedName>
</protein>
<evidence type="ECO:0000256" key="1">
    <source>
        <dbReference type="ARBA" id="ARBA00009437"/>
    </source>
</evidence>
<comment type="similarity">
    <text evidence="1">Belongs to the LysR transcriptional regulatory family.</text>
</comment>
<dbReference type="SUPFAM" id="SSF46785">
    <property type="entry name" value="Winged helix' DNA-binding domain"/>
    <property type="match status" value="1"/>
</dbReference>
<evidence type="ECO:0000313" key="6">
    <source>
        <dbReference type="EMBL" id="MBF6058113.1"/>
    </source>
</evidence>
<dbReference type="InterPro" id="IPR005119">
    <property type="entry name" value="LysR_subst-bd"/>
</dbReference>
<keyword evidence="7" id="KW-1185">Reference proteome</keyword>
<accession>A0ABS0BWB8</accession>
<dbReference type="InterPro" id="IPR036390">
    <property type="entry name" value="WH_DNA-bd_sf"/>
</dbReference>
<comment type="caution">
    <text evidence="6">The sequence shown here is derived from an EMBL/GenBank/DDBJ whole genome shotgun (WGS) entry which is preliminary data.</text>
</comment>
<name>A0ABS0BWB8_9GAMM</name>
<organism evidence="6 7">
    <name type="scientific">Thiomicrorhabdus heinhorstiae</name>
    <dbReference type="NCBI Taxonomy" id="2748010"/>
    <lineage>
        <taxon>Bacteria</taxon>
        <taxon>Pseudomonadati</taxon>
        <taxon>Pseudomonadota</taxon>
        <taxon>Gammaproteobacteria</taxon>
        <taxon>Thiotrichales</taxon>
        <taxon>Piscirickettsiaceae</taxon>
        <taxon>Thiomicrorhabdus</taxon>
    </lineage>
</organism>
<reference evidence="6 7" key="1">
    <citation type="submission" date="2020-06" db="EMBL/GenBank/DDBJ databases">
        <authorList>
            <person name="Scott K."/>
        </authorList>
    </citation>
    <scope>NUCLEOTIDE SEQUENCE [LARGE SCALE GENOMIC DNA]</scope>
    <source>
        <strain evidence="6 7">HH1</strain>
    </source>
</reference>
<evidence type="ECO:0000256" key="4">
    <source>
        <dbReference type="ARBA" id="ARBA00023163"/>
    </source>
</evidence>
<dbReference type="Gene3D" id="3.40.190.290">
    <property type="match status" value="1"/>
</dbReference>
<dbReference type="InterPro" id="IPR036388">
    <property type="entry name" value="WH-like_DNA-bd_sf"/>
</dbReference>
<proteinExistence type="inferred from homology"/>
<keyword evidence="2" id="KW-0805">Transcription regulation</keyword>
<evidence type="ECO:0000256" key="2">
    <source>
        <dbReference type="ARBA" id="ARBA00023015"/>
    </source>
</evidence>
<feature type="domain" description="HTH lysR-type" evidence="5">
    <location>
        <begin position="10"/>
        <end position="60"/>
    </location>
</feature>
<dbReference type="Proteomes" id="UP001193680">
    <property type="component" value="Unassembled WGS sequence"/>
</dbReference>
<dbReference type="SUPFAM" id="SSF53850">
    <property type="entry name" value="Periplasmic binding protein-like II"/>
    <property type="match status" value="1"/>
</dbReference>
<dbReference type="InterPro" id="IPR000847">
    <property type="entry name" value="LysR_HTH_N"/>
</dbReference>
<keyword evidence="4" id="KW-0804">Transcription</keyword>
<sequence>MQKKYRNQYVFIHIVKNLSLTKTADLLGLSKATVSRCLHQLEEDWGVELVSRTSRKLKLTAAGQEVYEHCLRLIEDTQRSEQRLMESSDQLTGTLRITASEAFGYLYLSRLIYGFSQQYPGVNFDLLISSDYKSLLGEEIDLAFRIGGLKDSNDRARKLLSTRLGIFAAPVYIEKHGAPQTLDDLQEHNCLIYSGMPLQKSWPLVLGAQDHSHVRGNIRSNNEMYLIETALLGQGLLLFPQTLVEPYLQQQKLHAVLPEHSVPIDIHALYSSQPGLSKIGRLFVDFVTEALQASIH</sequence>
<dbReference type="PANTHER" id="PTHR30537:SF5">
    <property type="entry name" value="HTH-TYPE TRANSCRIPTIONAL ACTIVATOR TTDR-RELATED"/>
    <property type="match status" value="1"/>
</dbReference>
<reference evidence="6 7" key="2">
    <citation type="submission" date="2020-11" db="EMBL/GenBank/DDBJ databases">
        <title>Sulfur oxidizing isolate from Hospital Hole Sinkhole.</title>
        <authorList>
            <person name="Scott K.M."/>
        </authorList>
    </citation>
    <scope>NUCLEOTIDE SEQUENCE [LARGE SCALE GENOMIC DNA]</scope>
    <source>
        <strain evidence="6 7">HH1</strain>
    </source>
</reference>
<dbReference type="PROSITE" id="PS50931">
    <property type="entry name" value="HTH_LYSR"/>
    <property type="match status" value="1"/>
</dbReference>
<evidence type="ECO:0000259" key="5">
    <source>
        <dbReference type="PROSITE" id="PS50931"/>
    </source>
</evidence>
<gene>
    <name evidence="6" type="ORF">H8792_007135</name>
</gene>